<dbReference type="Proteomes" id="UP000490535">
    <property type="component" value="Unassembled WGS sequence"/>
</dbReference>
<evidence type="ECO:0000313" key="1">
    <source>
        <dbReference type="EMBL" id="KAF1026861.1"/>
    </source>
</evidence>
<gene>
    <name evidence="1" type="ORF">GAK29_01056</name>
</gene>
<organism evidence="1 2">
    <name type="scientific">Acinetobacter bereziniae</name>
    <name type="common">Acinetobacter genomosp. 10</name>
    <dbReference type="NCBI Taxonomy" id="106648"/>
    <lineage>
        <taxon>Bacteria</taxon>
        <taxon>Pseudomonadati</taxon>
        <taxon>Pseudomonadota</taxon>
        <taxon>Gammaproteobacteria</taxon>
        <taxon>Moraxellales</taxon>
        <taxon>Moraxellaceae</taxon>
        <taxon>Acinetobacter</taxon>
    </lineage>
</organism>
<accession>A0A833PJE8</accession>
<dbReference type="EMBL" id="WNDP01000017">
    <property type="protein sequence ID" value="KAF1026861.1"/>
    <property type="molecule type" value="Genomic_DNA"/>
</dbReference>
<proteinExistence type="predicted"/>
<protein>
    <submittedName>
        <fullName evidence="1">Uncharacterized protein</fullName>
    </submittedName>
</protein>
<evidence type="ECO:0000313" key="2">
    <source>
        <dbReference type="Proteomes" id="UP000490535"/>
    </source>
</evidence>
<comment type="caution">
    <text evidence="1">The sequence shown here is derived from an EMBL/GenBank/DDBJ whole genome shotgun (WGS) entry which is preliminary data.</text>
</comment>
<sequence length="109" mass="12968">MLKEFVNKMIELKRYDDLLELMSGDSNYCLDNPVNLPITKSDIELHLMSIHHVRFLKKFGHTDQVVFDEDGKVYQWYIDYFDKWLDSGVKGLEVVEVENYLKDHPFPRA</sequence>
<reference evidence="2" key="1">
    <citation type="journal article" date="2020" name="MBio">
        <title>Horizontal gene transfer to a defensive symbiont with a reduced genome amongst a multipartite beetle microbiome.</title>
        <authorList>
            <person name="Waterworth S.C."/>
            <person name="Florez L.V."/>
            <person name="Rees E.R."/>
            <person name="Hertweck C."/>
            <person name="Kaltenpoth M."/>
            <person name="Kwan J.C."/>
        </authorList>
    </citation>
    <scope>NUCLEOTIDE SEQUENCE [LARGE SCALE GENOMIC DNA]</scope>
</reference>
<name>A0A833PJE8_ACIBZ</name>
<dbReference type="AlphaFoldDB" id="A0A833PJE8"/>